<organism evidence="2 3">
    <name type="scientific">Streptomyces curacoi</name>
    <dbReference type="NCBI Taxonomy" id="146536"/>
    <lineage>
        <taxon>Bacteria</taxon>
        <taxon>Bacillati</taxon>
        <taxon>Actinomycetota</taxon>
        <taxon>Actinomycetes</taxon>
        <taxon>Kitasatosporales</taxon>
        <taxon>Streptomycetaceae</taxon>
        <taxon>Streptomyces</taxon>
    </lineage>
</organism>
<dbReference type="Proteomes" id="UP000054024">
    <property type="component" value="Unassembled WGS sequence"/>
</dbReference>
<feature type="region of interest" description="Disordered" evidence="1">
    <location>
        <begin position="1"/>
        <end position="23"/>
    </location>
</feature>
<dbReference type="EMBL" id="LMWJ01000017">
    <property type="protein sequence ID" value="KUM72480.1"/>
    <property type="molecule type" value="Genomic_DNA"/>
</dbReference>
<dbReference type="GO" id="GO:0003677">
    <property type="term" value="F:DNA binding"/>
    <property type="evidence" value="ECO:0007669"/>
    <property type="project" value="UniProtKB-KW"/>
</dbReference>
<keyword evidence="2" id="KW-0238">DNA-binding</keyword>
<evidence type="ECO:0000313" key="2">
    <source>
        <dbReference type="EMBL" id="KUM72480.1"/>
    </source>
</evidence>
<gene>
    <name evidence="2" type="ORF">AQI70_24665</name>
</gene>
<evidence type="ECO:0000256" key="1">
    <source>
        <dbReference type="SAM" id="MobiDB-lite"/>
    </source>
</evidence>
<dbReference type="STRING" id="146536.AQI70_24665"/>
<evidence type="ECO:0000313" key="3">
    <source>
        <dbReference type="Proteomes" id="UP000054024"/>
    </source>
</evidence>
<reference evidence="2 3" key="1">
    <citation type="submission" date="2015-10" db="EMBL/GenBank/DDBJ databases">
        <title>Draft genome sequence of Streptomyces curacoi DSM 40107, type strain for the species Streptomyces curacoi.</title>
        <authorList>
            <person name="Ruckert C."/>
            <person name="Winkler A."/>
            <person name="Kalinowski J."/>
            <person name="Kampfer P."/>
            <person name="Glaeser S."/>
        </authorList>
    </citation>
    <scope>NUCLEOTIDE SEQUENCE [LARGE SCALE GENOMIC DNA]</scope>
    <source>
        <strain evidence="2 3">DSM 40107</strain>
    </source>
</reference>
<name>A0A124GYY2_9ACTN</name>
<sequence length="263" mass="28149">MTEQHPSAPARAKSGHSAGGVEHVTEPHHDQFVVVGNHLAQHPELSLTAIGLAVHIQSLPARTPIGIKTLAAKFPEGEMRIAAALRELEAHGYLARTKERLQSGRVVTRTISYNKPGLTVVRAAAVPAPRPASPPSRPVAPAAPRAAVDLLAGLREYDSRLLLAERDVHRLAPAVSAWLERGVPPTAVQRTLSNGLPKDPIKNPAAFLAHRLAALLPPPLPALERHPTPVRPDPLQTCEGCDRAFRSPRPGRCRDCRPVGVAA</sequence>
<protein>
    <submittedName>
        <fullName evidence="2">DNA-binding protein</fullName>
    </submittedName>
</protein>
<accession>A0A124GYY2</accession>
<comment type="caution">
    <text evidence="2">The sequence shown here is derived from an EMBL/GenBank/DDBJ whole genome shotgun (WGS) entry which is preliminary data.</text>
</comment>
<dbReference type="RefSeq" id="WP_062153684.1">
    <property type="nucleotide sequence ID" value="NZ_KQ947990.1"/>
</dbReference>
<keyword evidence="3" id="KW-1185">Reference proteome</keyword>
<proteinExistence type="predicted"/>
<dbReference type="AlphaFoldDB" id="A0A124GYY2"/>